<dbReference type="GO" id="GO:0016787">
    <property type="term" value="F:hydrolase activity"/>
    <property type="evidence" value="ECO:0007669"/>
    <property type="project" value="InterPro"/>
</dbReference>
<dbReference type="RefSeq" id="WP_011128072.1">
    <property type="nucleotide sequence ID" value="NC_005070.1"/>
</dbReference>
<reference evidence="1 2" key="1">
    <citation type="journal article" date="2003" name="Nature">
        <title>The genome of a motile marine Synechococcus.</title>
        <authorList>
            <person name="Palenik B."/>
            <person name="Brahamsha B."/>
            <person name="Larimer F."/>
            <person name="Land M."/>
            <person name="Hauser L."/>
            <person name="Chain P."/>
            <person name="Lamerdin J."/>
            <person name="Regala W."/>
            <person name="Allen E.A."/>
            <person name="McCarren J."/>
            <person name="Paulsen I."/>
            <person name="Dufresne A."/>
            <person name="Partensky F."/>
            <person name="Webb E."/>
            <person name="Waterbury J."/>
        </authorList>
    </citation>
    <scope>NUCLEOTIDE SEQUENCE [LARGE SCALE GENOMIC DNA]</scope>
    <source>
        <strain evidence="1 2">WH8102</strain>
    </source>
</reference>
<dbReference type="KEGG" id="syw:SYNW1207"/>
<dbReference type="Proteomes" id="UP000001422">
    <property type="component" value="Chromosome"/>
</dbReference>
<dbReference type="InterPro" id="IPR006439">
    <property type="entry name" value="HAD-SF_hydro_IA"/>
</dbReference>
<evidence type="ECO:0000313" key="2">
    <source>
        <dbReference type="Proteomes" id="UP000001422"/>
    </source>
</evidence>
<dbReference type="Pfam" id="PF00702">
    <property type="entry name" value="Hydrolase"/>
    <property type="match status" value="1"/>
</dbReference>
<dbReference type="SFLD" id="SFLDG01129">
    <property type="entry name" value="C1.5:_HAD__Beta-PGM__Phosphata"/>
    <property type="match status" value="1"/>
</dbReference>
<dbReference type="HOGENOM" id="CLU_045011_0_2_3"/>
<dbReference type="STRING" id="84588.SYNW1207"/>
<dbReference type="Gene3D" id="3.40.50.1000">
    <property type="entry name" value="HAD superfamily/HAD-like"/>
    <property type="match status" value="1"/>
</dbReference>
<gene>
    <name evidence="1" type="ordered locus">SYNW1207</name>
</gene>
<organism evidence="1 2">
    <name type="scientific">Parasynechococcus marenigrum (strain WH8102)</name>
    <dbReference type="NCBI Taxonomy" id="84588"/>
    <lineage>
        <taxon>Bacteria</taxon>
        <taxon>Bacillati</taxon>
        <taxon>Cyanobacteriota</taxon>
        <taxon>Cyanophyceae</taxon>
        <taxon>Synechococcales</taxon>
        <taxon>Prochlorococcaceae</taxon>
        <taxon>Parasynechococcus</taxon>
        <taxon>Parasynechococcus marenigrum</taxon>
    </lineage>
</organism>
<dbReference type="InterPro" id="IPR044999">
    <property type="entry name" value="CbbY-like"/>
</dbReference>
<dbReference type="PANTHER" id="PTHR42896:SF2">
    <property type="entry name" value="CBBY-LIKE PROTEIN"/>
    <property type="match status" value="1"/>
</dbReference>
<name>Q7U6X9_PARMW</name>
<sequence length="250" mass="27076">MTWLKGVFWDVDGTLANTEMEGHRPAFNRAFADLGLAINWEPELYADLLSIPGGMRRVQWYASSRGISLTEAQLNAIRDRKRVHYTALARSGAVSLRPGVHRLLKQFKKAGIRQWIVTSSGSASVDALLDSTPDLRTMFQGVVTSDDVEEGKPSPQGYRCALDRSCLSVDRAIAIEDSEAGLGAALAAGLPCLLTPSPWDHGLKERFSEAIAVFDHLGEAGDAAPQFSGPPCRDGMVTLEYMQTLGPTSG</sequence>
<dbReference type="eggNOG" id="COG0637">
    <property type="taxonomic scope" value="Bacteria"/>
</dbReference>
<dbReference type="NCBIfam" id="TIGR01509">
    <property type="entry name" value="HAD-SF-IA-v3"/>
    <property type="match status" value="1"/>
</dbReference>
<dbReference type="InterPro" id="IPR023198">
    <property type="entry name" value="PGP-like_dom2"/>
</dbReference>
<dbReference type="SFLD" id="SFLDS00003">
    <property type="entry name" value="Haloacid_Dehalogenase"/>
    <property type="match status" value="1"/>
</dbReference>
<keyword evidence="2" id="KW-1185">Reference proteome</keyword>
<dbReference type="InterPro" id="IPR023214">
    <property type="entry name" value="HAD_sf"/>
</dbReference>
<dbReference type="Gene3D" id="1.10.150.240">
    <property type="entry name" value="Putative phosphatase, domain 2"/>
    <property type="match status" value="1"/>
</dbReference>
<dbReference type="PANTHER" id="PTHR42896">
    <property type="entry name" value="XYLULOSE-1,5-BISPHOSPHATE (XUBP) PHOSPHATASE"/>
    <property type="match status" value="1"/>
</dbReference>
<protein>
    <submittedName>
        <fullName evidence="1">CbbY homolog</fullName>
    </submittedName>
</protein>
<evidence type="ECO:0000313" key="1">
    <source>
        <dbReference type="EMBL" id="CAE07722.1"/>
    </source>
</evidence>
<dbReference type="SUPFAM" id="SSF56784">
    <property type="entry name" value="HAD-like"/>
    <property type="match status" value="1"/>
</dbReference>
<dbReference type="InterPro" id="IPR036412">
    <property type="entry name" value="HAD-like_sf"/>
</dbReference>
<accession>Q7U6X9</accession>
<dbReference type="AlphaFoldDB" id="Q7U6X9"/>
<dbReference type="PRINTS" id="PR00413">
    <property type="entry name" value="HADHALOGNASE"/>
</dbReference>
<proteinExistence type="predicted"/>
<dbReference type="EMBL" id="BX569692">
    <property type="protein sequence ID" value="CAE07722.1"/>
    <property type="molecule type" value="Genomic_DNA"/>
</dbReference>